<evidence type="ECO:0000313" key="3">
    <source>
        <dbReference type="Proteomes" id="UP000318571"/>
    </source>
</evidence>
<accession>A0A553PNJ4</accession>
<evidence type="ECO:0000313" key="2">
    <source>
        <dbReference type="EMBL" id="TRY79252.1"/>
    </source>
</evidence>
<protein>
    <recommendedName>
        <fullName evidence="1">MULE transposase domain-containing protein</fullName>
    </recommendedName>
</protein>
<sequence>MELLKFGIRSDVVIDKYLSSNDMDKDSKPVTYADVHRIKKSSNLEGYDENASEVKNVLSLMSDEGFRGFNFGRKFVMSLTPGDVEAKITETFGYFLLTYASPEMIKRFHDHPTAISIDGTHATNVVNFILISIIIFDCRGEGSPVFQALVENENQVFFSVTLKIVQHIAPTACMNVKTLLSDTSRTFVNSWREVINPNVLWSVCHWHLEKNWTKRIKNPEMLQDIKGLRHLAEEASEESTWAYFVTNYGPPWEPHLTSYMLSGTTEPSKGC</sequence>
<comment type="caution">
    <text evidence="2">The sequence shown here is derived from an EMBL/GenBank/DDBJ whole genome shotgun (WGS) entry which is preliminary data.</text>
</comment>
<dbReference type="STRING" id="6832.A0A553PNJ4"/>
<dbReference type="AlphaFoldDB" id="A0A553PNJ4"/>
<organism evidence="2 3">
    <name type="scientific">Tigriopus californicus</name>
    <name type="common">Marine copepod</name>
    <dbReference type="NCBI Taxonomy" id="6832"/>
    <lineage>
        <taxon>Eukaryota</taxon>
        <taxon>Metazoa</taxon>
        <taxon>Ecdysozoa</taxon>
        <taxon>Arthropoda</taxon>
        <taxon>Crustacea</taxon>
        <taxon>Multicrustacea</taxon>
        <taxon>Hexanauplia</taxon>
        <taxon>Copepoda</taxon>
        <taxon>Harpacticoida</taxon>
        <taxon>Harpacticidae</taxon>
        <taxon>Tigriopus</taxon>
    </lineage>
</organism>
<reference evidence="2 3" key="1">
    <citation type="journal article" date="2018" name="Nat. Ecol. Evol.">
        <title>Genomic signatures of mitonuclear coevolution across populations of Tigriopus californicus.</title>
        <authorList>
            <person name="Barreto F.S."/>
            <person name="Watson E.T."/>
            <person name="Lima T.G."/>
            <person name="Willett C.S."/>
            <person name="Edmands S."/>
            <person name="Li W."/>
            <person name="Burton R.S."/>
        </authorList>
    </citation>
    <scope>NUCLEOTIDE SEQUENCE [LARGE SCALE GENOMIC DNA]</scope>
    <source>
        <strain evidence="2 3">San Diego</strain>
    </source>
</reference>
<dbReference type="Pfam" id="PF10551">
    <property type="entry name" value="MULE"/>
    <property type="match status" value="1"/>
</dbReference>
<dbReference type="InterPro" id="IPR018289">
    <property type="entry name" value="MULE_transposase_dom"/>
</dbReference>
<gene>
    <name evidence="2" type="ORF">TCAL_05814</name>
</gene>
<evidence type="ECO:0000259" key="1">
    <source>
        <dbReference type="Pfam" id="PF10551"/>
    </source>
</evidence>
<proteinExistence type="predicted"/>
<keyword evidence="3" id="KW-1185">Reference proteome</keyword>
<feature type="domain" description="MULE transposase" evidence="1">
    <location>
        <begin position="115"/>
        <end position="211"/>
    </location>
</feature>
<name>A0A553PNJ4_TIGCA</name>
<dbReference type="EMBL" id="VCGU01000002">
    <property type="protein sequence ID" value="TRY79252.1"/>
    <property type="molecule type" value="Genomic_DNA"/>
</dbReference>
<dbReference type="Proteomes" id="UP000318571">
    <property type="component" value="Chromosome 6"/>
</dbReference>